<dbReference type="PANTHER" id="PTHR11412">
    <property type="entry name" value="MACROGLOBULIN / COMPLEMENT"/>
    <property type="match status" value="1"/>
</dbReference>
<organism evidence="2 3">
    <name type="scientific">Umbra pygmaea</name>
    <name type="common">Eastern mudminnow</name>
    <dbReference type="NCBI Taxonomy" id="75934"/>
    <lineage>
        <taxon>Eukaryota</taxon>
        <taxon>Metazoa</taxon>
        <taxon>Chordata</taxon>
        <taxon>Craniata</taxon>
        <taxon>Vertebrata</taxon>
        <taxon>Euteleostomi</taxon>
        <taxon>Actinopterygii</taxon>
        <taxon>Neopterygii</taxon>
        <taxon>Teleostei</taxon>
        <taxon>Protacanthopterygii</taxon>
        <taxon>Esociformes</taxon>
        <taxon>Umbridae</taxon>
        <taxon>Umbra</taxon>
    </lineage>
</organism>
<gene>
    <name evidence="2" type="ORF">UPYG_G00197560</name>
</gene>
<evidence type="ECO:0000259" key="1">
    <source>
        <dbReference type="SMART" id="SM01361"/>
    </source>
</evidence>
<keyword evidence="3" id="KW-1185">Reference proteome</keyword>
<dbReference type="InterPro" id="IPR011626">
    <property type="entry name" value="Alpha-macroglobulin_TED"/>
</dbReference>
<dbReference type="AlphaFoldDB" id="A0ABD0WJ48"/>
<accession>A0ABD0WJ48</accession>
<feature type="domain" description="Alpha-macroglobulin receptor-binding" evidence="1">
    <location>
        <begin position="295"/>
        <end position="383"/>
    </location>
</feature>
<dbReference type="Pfam" id="PF07677">
    <property type="entry name" value="A2M_recep"/>
    <property type="match status" value="1"/>
</dbReference>
<evidence type="ECO:0000313" key="3">
    <source>
        <dbReference type="Proteomes" id="UP001557470"/>
    </source>
</evidence>
<dbReference type="Gene3D" id="2.60.40.690">
    <property type="entry name" value="Alpha-macroglobulin, receptor-binding domain"/>
    <property type="match status" value="1"/>
</dbReference>
<dbReference type="Pfam" id="PF07678">
    <property type="entry name" value="TED_complement"/>
    <property type="match status" value="1"/>
</dbReference>
<dbReference type="PANTHER" id="PTHR11412:SF150">
    <property type="entry name" value="ALPHA-2-MACROGLOBULIN-RELATED"/>
    <property type="match status" value="1"/>
</dbReference>
<dbReference type="SMART" id="SM01361">
    <property type="entry name" value="A2M_recep"/>
    <property type="match status" value="1"/>
</dbReference>
<proteinExistence type="predicted"/>
<dbReference type="SUPFAM" id="SSF48239">
    <property type="entry name" value="Terpenoid cyclases/Protein prenyltransferases"/>
    <property type="match status" value="1"/>
</dbReference>
<comment type="caution">
    <text evidence="2">The sequence shown here is derived from an EMBL/GenBank/DDBJ whole genome shotgun (WGS) entry which is preliminary data.</text>
</comment>
<protein>
    <recommendedName>
        <fullName evidence="1">Alpha-macroglobulin receptor-binding domain-containing protein</fullName>
    </recommendedName>
</protein>
<dbReference type="SUPFAM" id="SSF49410">
    <property type="entry name" value="Alpha-macroglobulin receptor domain"/>
    <property type="match status" value="1"/>
</dbReference>
<dbReference type="InterPro" id="IPR008930">
    <property type="entry name" value="Terpenoid_cyclase/PrenylTrfase"/>
</dbReference>
<evidence type="ECO:0000313" key="2">
    <source>
        <dbReference type="EMBL" id="KAL0973001.1"/>
    </source>
</evidence>
<name>A0ABD0WJ48_UMBPY</name>
<dbReference type="Gene3D" id="1.50.10.20">
    <property type="match status" value="1"/>
</dbReference>
<reference evidence="2 3" key="1">
    <citation type="submission" date="2024-06" db="EMBL/GenBank/DDBJ databases">
        <authorList>
            <person name="Pan Q."/>
            <person name="Wen M."/>
            <person name="Jouanno E."/>
            <person name="Zahm M."/>
            <person name="Klopp C."/>
            <person name="Cabau C."/>
            <person name="Louis A."/>
            <person name="Berthelot C."/>
            <person name="Parey E."/>
            <person name="Roest Crollius H."/>
            <person name="Montfort J."/>
            <person name="Robinson-Rechavi M."/>
            <person name="Bouchez O."/>
            <person name="Lampietro C."/>
            <person name="Lopez Roques C."/>
            <person name="Donnadieu C."/>
            <person name="Postlethwait J."/>
            <person name="Bobe J."/>
            <person name="Verreycken H."/>
            <person name="Guiguen Y."/>
        </authorList>
    </citation>
    <scope>NUCLEOTIDE SEQUENCE [LARGE SCALE GENOMIC DNA]</scope>
    <source>
        <strain evidence="2">Up_M1</strain>
        <tissue evidence="2">Testis</tissue>
    </source>
</reference>
<dbReference type="InterPro" id="IPR050473">
    <property type="entry name" value="A2M/Complement_sys"/>
</dbReference>
<sequence length="393" mass="43540">MEETKTWLENKQNENGCFLMLGKLFNNRMKGGVTDEVTLTAYITAAMLELNMSVSDPVVNRSLSCLRNSTTDLTNTYTTALLAYTFTLAGDMETRTQLLQHLDKIALQEGGLLHWTQTSSETSASLAVEISSYVLLASLNASPLSAADLGYASRIVRWLVRQQNSYGGFSSTQDTVVALQALSLYSTKVFSKEGASTVTVHTPSGGQHLFDVNQNNKLLYQERALQDTKGKYTVEVKGSACASVQLSLHYNIPTPTDGTSLSIQVKPEVDCSSNSLRKTVTLNIQSEYKGEESSTNMIIMDLKMLSGFAPDQESLEKVKRSPLVERVDTKDDHVLVYLTSMPAGYRFNRTLEIVQEQSVKNLKPAVVKIYDYYQPSDQAETEYVFSCDADARK</sequence>
<dbReference type="InterPro" id="IPR009048">
    <property type="entry name" value="A-macroglobulin_rcpt-bd"/>
</dbReference>
<dbReference type="InterPro" id="IPR036595">
    <property type="entry name" value="A-macroglobulin_rcpt-bd_sf"/>
</dbReference>
<dbReference type="Proteomes" id="UP001557470">
    <property type="component" value="Unassembled WGS sequence"/>
</dbReference>
<dbReference type="EMBL" id="JAGEUA010000006">
    <property type="protein sequence ID" value="KAL0973001.1"/>
    <property type="molecule type" value="Genomic_DNA"/>
</dbReference>